<reference evidence="2 3" key="1">
    <citation type="submission" date="2016-10" db="EMBL/GenBank/DDBJ databases">
        <authorList>
            <person name="de Groot N.N."/>
        </authorList>
    </citation>
    <scope>NUCLEOTIDE SEQUENCE [LARGE SCALE GENOMIC DNA]</scope>
    <source>
        <strain evidence="2 3">AR32</strain>
    </source>
</reference>
<keyword evidence="1" id="KW-1133">Transmembrane helix</keyword>
<feature type="transmembrane region" description="Helical" evidence="1">
    <location>
        <begin position="100"/>
        <end position="128"/>
    </location>
</feature>
<dbReference type="EMBL" id="FNUV01000005">
    <property type="protein sequence ID" value="SEF93617.1"/>
    <property type="molecule type" value="Genomic_DNA"/>
</dbReference>
<sequence>MTAKVVFFIFPVLLVLLPVLIYNRYSPLVVRICLHMITDPESKRVPANILVVLLVFYITIHYAVYPKDWGIIPPIAIIIFLSFTKNCIKTLLTIRRKHYLRWCITLVCLIIPFIPHLLSLAITLAFILEFSYFYPSDGMEKFYDDHANEADVDKKFIDAYFK</sequence>
<organism evidence="2 3">
    <name type="scientific">Xylanibacter ruminicola</name>
    <name type="common">Prevotella ruminicola</name>
    <dbReference type="NCBI Taxonomy" id="839"/>
    <lineage>
        <taxon>Bacteria</taxon>
        <taxon>Pseudomonadati</taxon>
        <taxon>Bacteroidota</taxon>
        <taxon>Bacteroidia</taxon>
        <taxon>Bacteroidales</taxon>
        <taxon>Prevotellaceae</taxon>
        <taxon>Xylanibacter</taxon>
    </lineage>
</organism>
<evidence type="ECO:0000313" key="2">
    <source>
        <dbReference type="EMBL" id="SEF93617.1"/>
    </source>
</evidence>
<name>A0A1H5W477_XYLRU</name>
<accession>A0A1H5W477</accession>
<keyword evidence="1" id="KW-0472">Membrane</keyword>
<feature type="transmembrane region" description="Helical" evidence="1">
    <location>
        <begin position="6"/>
        <end position="25"/>
    </location>
</feature>
<proteinExistence type="predicted"/>
<keyword evidence="1" id="KW-0812">Transmembrane</keyword>
<dbReference type="Proteomes" id="UP000236735">
    <property type="component" value="Unassembled WGS sequence"/>
</dbReference>
<evidence type="ECO:0000256" key="1">
    <source>
        <dbReference type="SAM" id="Phobius"/>
    </source>
</evidence>
<protein>
    <submittedName>
        <fullName evidence="2">Uncharacterized protein</fullName>
    </submittedName>
</protein>
<gene>
    <name evidence="2" type="ORF">SAMN05216354_2194</name>
</gene>
<feature type="transmembrane region" description="Helical" evidence="1">
    <location>
        <begin position="71"/>
        <end position="88"/>
    </location>
</feature>
<evidence type="ECO:0000313" key="3">
    <source>
        <dbReference type="Proteomes" id="UP000236735"/>
    </source>
</evidence>
<feature type="transmembrane region" description="Helical" evidence="1">
    <location>
        <begin position="45"/>
        <end position="65"/>
    </location>
</feature>
<dbReference type="AlphaFoldDB" id="A0A1H5W477"/>